<name>A0ABR3PBP5_9PEZI</name>
<feature type="compositionally biased region" description="Polar residues" evidence="1">
    <location>
        <begin position="610"/>
        <end position="619"/>
    </location>
</feature>
<gene>
    <name evidence="2" type="ORF">AAFC00_006876</name>
</gene>
<protein>
    <submittedName>
        <fullName evidence="2">Uncharacterized protein</fullName>
    </submittedName>
</protein>
<evidence type="ECO:0000256" key="1">
    <source>
        <dbReference type="SAM" id="MobiDB-lite"/>
    </source>
</evidence>
<feature type="compositionally biased region" description="Basic and acidic residues" evidence="1">
    <location>
        <begin position="430"/>
        <end position="444"/>
    </location>
</feature>
<feature type="compositionally biased region" description="Pro residues" evidence="1">
    <location>
        <begin position="578"/>
        <end position="588"/>
    </location>
</feature>
<feature type="compositionally biased region" description="Basic and acidic residues" evidence="1">
    <location>
        <begin position="550"/>
        <end position="565"/>
    </location>
</feature>
<comment type="caution">
    <text evidence="2">The sequence shown here is derived from an EMBL/GenBank/DDBJ whole genome shotgun (WGS) entry which is preliminary data.</text>
</comment>
<accession>A0ABR3PBP5</accession>
<organism evidence="2 3">
    <name type="scientific">Neodothiora populina</name>
    <dbReference type="NCBI Taxonomy" id="2781224"/>
    <lineage>
        <taxon>Eukaryota</taxon>
        <taxon>Fungi</taxon>
        <taxon>Dikarya</taxon>
        <taxon>Ascomycota</taxon>
        <taxon>Pezizomycotina</taxon>
        <taxon>Dothideomycetes</taxon>
        <taxon>Dothideomycetidae</taxon>
        <taxon>Dothideales</taxon>
        <taxon>Dothioraceae</taxon>
        <taxon>Neodothiora</taxon>
    </lineage>
</organism>
<feature type="compositionally biased region" description="Basic and acidic residues" evidence="1">
    <location>
        <begin position="661"/>
        <end position="700"/>
    </location>
</feature>
<dbReference type="RefSeq" id="XP_069199775.1">
    <property type="nucleotide sequence ID" value="XM_069346897.1"/>
</dbReference>
<feature type="compositionally biased region" description="Polar residues" evidence="1">
    <location>
        <begin position="370"/>
        <end position="393"/>
    </location>
</feature>
<feature type="region of interest" description="Disordered" evidence="1">
    <location>
        <begin position="278"/>
        <end position="305"/>
    </location>
</feature>
<feature type="compositionally biased region" description="Acidic residues" evidence="1">
    <location>
        <begin position="398"/>
        <end position="417"/>
    </location>
</feature>
<feature type="compositionally biased region" description="Acidic residues" evidence="1">
    <location>
        <begin position="355"/>
        <end position="367"/>
    </location>
</feature>
<reference evidence="2 3" key="1">
    <citation type="submission" date="2024-07" db="EMBL/GenBank/DDBJ databases">
        <title>Draft sequence of the Neodothiora populina.</title>
        <authorList>
            <person name="Drown D.D."/>
            <person name="Schuette U.S."/>
            <person name="Buechlein A.B."/>
            <person name="Rusch D.R."/>
            <person name="Winton L.W."/>
            <person name="Adams G.A."/>
        </authorList>
    </citation>
    <scope>NUCLEOTIDE SEQUENCE [LARGE SCALE GENOMIC DNA]</scope>
    <source>
        <strain evidence="2 3">CPC 39397</strain>
    </source>
</reference>
<keyword evidence="3" id="KW-1185">Reference proteome</keyword>
<feature type="region of interest" description="Disordered" evidence="1">
    <location>
        <begin position="1"/>
        <end position="71"/>
    </location>
</feature>
<dbReference type="GeneID" id="95980575"/>
<feature type="compositionally biased region" description="Pro residues" evidence="1">
    <location>
        <begin position="535"/>
        <end position="546"/>
    </location>
</feature>
<evidence type="ECO:0000313" key="2">
    <source>
        <dbReference type="EMBL" id="KAL1303500.1"/>
    </source>
</evidence>
<feature type="region of interest" description="Disordered" evidence="1">
    <location>
        <begin position="350"/>
        <end position="700"/>
    </location>
</feature>
<sequence length="700" mass="77890">MASYHQPYPSGFVAPPPSTWVPQSLPQAHYAHPVQNQQPAANGPPFKKQKGNPVITKYPPPPPGWKPPIHASGYQPPMSGYDAGQNGIVPASAQYYPAQPSQQTLPPYQPPVVYAYTVYQAQPDQSYQQPAVQVDPTQAYQPFHSPADARAHAYPYYQQPQPYQPAQLYPASTAVLQPSPQAGYFDSVSDWQTSQVEHTGSIPPVPYPIEPGLTALPSDEDHVALRQASTDDCVDEFDFDGESLDLTDEIDPRFSLGLIVWHPAVERKRPLPSTFEEAELEAEVEAPTATQSAQDEDVSSSKYFGSGEQDFMRSVRDTDEWNDTKHDLIFVEFEDNPEVVPLATVIANRYRPDNSADEDGGDSDEKEESTISTGDKVQERQPSFQSHIVSQPQGDIHDESDGDQAMDMSEDDDEDSHDNETKSATSIAPDRGEEPKPVTVEKGRRVAQPSHRHSLHGRQTHIIESLERSISPAAYQTRSRPPPTRQTRSRSPEKLRNRQGSQQPRRKPKPHPKDPTQESVLAALGVEGLPKTVYPTPPPALGPPASPERNGSRSPDKFGNRRDPPYHPLPVPLSYGPHFPPPPPPPQRSPSYDPWKAHDIMHGNPRRTRSPSITSQHTAAGSDFHSDDRFDMDATPKAKQPVPPPPPPHARSDGPGSGRKRTFDHMAEAESDKRRRQLDDTPKARRKPNYDRTDAYSRRW</sequence>
<evidence type="ECO:0000313" key="3">
    <source>
        <dbReference type="Proteomes" id="UP001562354"/>
    </source>
</evidence>
<dbReference type="Proteomes" id="UP001562354">
    <property type="component" value="Unassembled WGS sequence"/>
</dbReference>
<proteinExistence type="predicted"/>
<feature type="compositionally biased region" description="Basic and acidic residues" evidence="1">
    <location>
        <begin position="624"/>
        <end position="636"/>
    </location>
</feature>
<feature type="compositionally biased region" description="Basic residues" evidence="1">
    <location>
        <begin position="450"/>
        <end position="459"/>
    </location>
</feature>
<dbReference type="EMBL" id="JBFMKM010000010">
    <property type="protein sequence ID" value="KAL1303500.1"/>
    <property type="molecule type" value="Genomic_DNA"/>
</dbReference>